<keyword evidence="1" id="KW-0472">Membrane</keyword>
<keyword evidence="1" id="KW-1133">Transmembrane helix</keyword>
<protein>
    <recommendedName>
        <fullName evidence="4">DUF4179 domain-containing protein</fullName>
    </recommendedName>
</protein>
<keyword evidence="3" id="KW-1185">Reference proteome</keyword>
<organism evidence="2 3">
    <name type="scientific">Oceanobacillus luteolus</name>
    <dbReference type="NCBI Taxonomy" id="1274358"/>
    <lineage>
        <taxon>Bacteria</taxon>
        <taxon>Bacillati</taxon>
        <taxon>Bacillota</taxon>
        <taxon>Bacilli</taxon>
        <taxon>Bacillales</taxon>
        <taxon>Bacillaceae</taxon>
        <taxon>Oceanobacillus</taxon>
    </lineage>
</organism>
<accession>A0ABW4HTP0</accession>
<reference evidence="3" key="1">
    <citation type="journal article" date="2019" name="Int. J. Syst. Evol. Microbiol.">
        <title>The Global Catalogue of Microorganisms (GCM) 10K type strain sequencing project: providing services to taxonomists for standard genome sequencing and annotation.</title>
        <authorList>
            <consortium name="The Broad Institute Genomics Platform"/>
            <consortium name="The Broad Institute Genome Sequencing Center for Infectious Disease"/>
            <person name="Wu L."/>
            <person name="Ma J."/>
        </authorList>
    </citation>
    <scope>NUCLEOTIDE SEQUENCE [LARGE SCALE GENOMIC DNA]</scope>
    <source>
        <strain evidence="3">CGMCC 1.12376</strain>
    </source>
</reference>
<feature type="transmembrane region" description="Helical" evidence="1">
    <location>
        <begin position="41"/>
        <end position="62"/>
    </location>
</feature>
<evidence type="ECO:0000313" key="2">
    <source>
        <dbReference type="EMBL" id="MFD1608616.1"/>
    </source>
</evidence>
<evidence type="ECO:0000256" key="1">
    <source>
        <dbReference type="SAM" id="Phobius"/>
    </source>
</evidence>
<evidence type="ECO:0008006" key="4">
    <source>
        <dbReference type="Google" id="ProtNLM"/>
    </source>
</evidence>
<name>A0ABW4HTP0_9BACI</name>
<gene>
    <name evidence="2" type="ORF">ACFSBH_13360</name>
</gene>
<keyword evidence="1" id="KW-0812">Transmembrane</keyword>
<dbReference type="EMBL" id="JBHUDE010000120">
    <property type="protein sequence ID" value="MFD1608616.1"/>
    <property type="molecule type" value="Genomic_DNA"/>
</dbReference>
<comment type="caution">
    <text evidence="2">The sequence shown here is derived from an EMBL/GenBank/DDBJ whole genome shotgun (WGS) entry which is preliminary data.</text>
</comment>
<dbReference type="RefSeq" id="WP_379597981.1">
    <property type="nucleotide sequence ID" value="NZ_JBHUDE010000120.1"/>
</dbReference>
<evidence type="ECO:0000313" key="3">
    <source>
        <dbReference type="Proteomes" id="UP001597221"/>
    </source>
</evidence>
<dbReference type="Proteomes" id="UP001597221">
    <property type="component" value="Unassembled WGS sequence"/>
</dbReference>
<proteinExistence type="predicted"/>
<sequence>MSDKIKLELEKIEIPKELHNRAKLGVMQAKSEKPKSKLKKLMFPVVASLTLMFSAGVGAAYIPSLNNLLANVSPEIALMLQPIDSKSGISESNGIKMEVVAAMNDDEMAVIYVTMQDLIGDRIDETLDLYDYSFTGAHMNTSQLVDYDETSNTATLRIQANGGEELDGSKVNFRIDSFLSDKQTHEVEVEADLAEIINNPPKIIPLDMNNTSGGGGVLLEQLEAQKVIQVLKPSETNIQLPGVDFINITNIGFIDDRLHIQVEWTGNDIDAHGYFYFVDELGNEIYSSSVNFGLDGSGKTNYGNEYTEYIFEKNSMDVDEQELLGHFVSNGNHIEGDWNTTFRLQSVGEKLTYDFKKDFGTWTSNSVSISPLGVTLYGSSKFNESTQLEVDVIMNDGSVQTLDFMTGFIENEEVIVKFLSPLPLDLSKVKSINIDDTEIDL</sequence>